<gene>
    <name evidence="1" type="ORF">ALOHA_HF4000APKG7H23ctg3g4</name>
</gene>
<name>B3T9T0_9ZZZZ</name>
<dbReference type="EMBL" id="EU016649">
    <property type="protein sequence ID" value="ABZ09339.1"/>
    <property type="molecule type" value="Genomic_DNA"/>
</dbReference>
<dbReference type="AlphaFoldDB" id="B3T9T0"/>
<sequence length="176" mass="19040">MAHLSGPHQVAHGPHGLLHGNAGIGPVDLVQVNVAGLQLLEAGIRRFDHVSIVQVSGRDLGGKEEAVPLPPDRLAYHLLRLVLLGGVDEETAHLHELAHQFGVTVVLPRAQTYLRHHCVAFTQRLELHALLPPRRNPFGCKKMILPAKPAPVCLAPERCSARGFAIVRAPNCPEVS</sequence>
<proteinExistence type="predicted"/>
<organism evidence="1">
    <name type="scientific">uncultured marine microorganism HF4000_APKG7H23</name>
    <dbReference type="NCBI Taxonomy" id="455551"/>
    <lineage>
        <taxon>unclassified sequences</taxon>
        <taxon>environmental samples</taxon>
    </lineage>
</organism>
<reference evidence="1" key="1">
    <citation type="journal article" date="2008" name="ISME J.">
        <title>Genomic patterns of recombination, clonal divergence and environment in marine microbial populations.</title>
        <authorList>
            <person name="Konstantinidis K.T."/>
            <person name="Delong E.F."/>
        </authorList>
    </citation>
    <scope>NUCLEOTIDE SEQUENCE</scope>
</reference>
<protein>
    <submittedName>
        <fullName evidence="1">Uncharacterized protein</fullName>
    </submittedName>
</protein>
<accession>B3T9T0</accession>
<evidence type="ECO:0000313" key="1">
    <source>
        <dbReference type="EMBL" id="ABZ09339.1"/>
    </source>
</evidence>